<dbReference type="EMBL" id="BRXY01000393">
    <property type="protein sequence ID" value="GMH91949.1"/>
    <property type="molecule type" value="Genomic_DNA"/>
</dbReference>
<dbReference type="OrthoDB" id="192871at2759"/>
<organism evidence="2 3">
    <name type="scientific">Triparma strigata</name>
    <dbReference type="NCBI Taxonomy" id="1606541"/>
    <lineage>
        <taxon>Eukaryota</taxon>
        <taxon>Sar</taxon>
        <taxon>Stramenopiles</taxon>
        <taxon>Ochrophyta</taxon>
        <taxon>Bolidophyceae</taxon>
        <taxon>Parmales</taxon>
        <taxon>Triparmaceae</taxon>
        <taxon>Triparma</taxon>
    </lineage>
</organism>
<dbReference type="Proteomes" id="UP001165085">
    <property type="component" value="Unassembled WGS sequence"/>
</dbReference>
<sequence>MFVLRACLFAFATTGANSHYIWQDVSDDLESTSLTFSEHAGQPGMRAFLDGIKDKLSITQATADDTTEVAFSEKRDGAVNGEFFAPLPNVAPPYALEAACPYGIFTEAGPTALLKYYTSSPQITTPNDWFPVQDLLKNQFEVTLRDPYMSTGGKVVDEVGLKVGLGAGLFEDECPSGENSIDGMACIVAVVRFNGELHEPAVNVTTFDASGDTISIVECESVCIMKVPMSGSVFAAVQFKEMTPGTFEGTEYEYVDHWATTSTVIKRD</sequence>
<reference evidence="3" key="1">
    <citation type="journal article" date="2023" name="Commun. Biol.">
        <title>Genome analysis of Parmales, the sister group of diatoms, reveals the evolutionary specialization of diatoms from phago-mixotrophs to photoautotrophs.</title>
        <authorList>
            <person name="Ban H."/>
            <person name="Sato S."/>
            <person name="Yoshikawa S."/>
            <person name="Yamada K."/>
            <person name="Nakamura Y."/>
            <person name="Ichinomiya M."/>
            <person name="Sato N."/>
            <person name="Blanc-Mathieu R."/>
            <person name="Endo H."/>
            <person name="Kuwata A."/>
            <person name="Ogata H."/>
        </authorList>
    </citation>
    <scope>NUCLEOTIDE SEQUENCE [LARGE SCALE GENOMIC DNA]</scope>
    <source>
        <strain evidence="3">NIES 3701</strain>
    </source>
</reference>
<keyword evidence="3" id="KW-1185">Reference proteome</keyword>
<gene>
    <name evidence="2" type="ORF">TrST_g541</name>
</gene>
<evidence type="ECO:0000313" key="3">
    <source>
        <dbReference type="Proteomes" id="UP001165085"/>
    </source>
</evidence>
<feature type="signal peptide" evidence="1">
    <location>
        <begin position="1"/>
        <end position="18"/>
    </location>
</feature>
<dbReference type="AlphaFoldDB" id="A0A9W7BJP7"/>
<protein>
    <submittedName>
        <fullName evidence="2">Uncharacterized protein</fullName>
    </submittedName>
</protein>
<accession>A0A9W7BJP7</accession>
<keyword evidence="1" id="KW-0732">Signal</keyword>
<comment type="caution">
    <text evidence="2">The sequence shown here is derived from an EMBL/GenBank/DDBJ whole genome shotgun (WGS) entry which is preliminary data.</text>
</comment>
<evidence type="ECO:0000313" key="2">
    <source>
        <dbReference type="EMBL" id="GMH91949.1"/>
    </source>
</evidence>
<evidence type="ECO:0000256" key="1">
    <source>
        <dbReference type="SAM" id="SignalP"/>
    </source>
</evidence>
<proteinExistence type="predicted"/>
<name>A0A9W7BJP7_9STRA</name>
<feature type="chain" id="PRO_5040861238" evidence="1">
    <location>
        <begin position="19"/>
        <end position="268"/>
    </location>
</feature>